<feature type="compositionally biased region" description="Low complexity" evidence="1">
    <location>
        <begin position="10"/>
        <end position="27"/>
    </location>
</feature>
<evidence type="ECO:0008006" key="4">
    <source>
        <dbReference type="Google" id="ProtNLM"/>
    </source>
</evidence>
<dbReference type="SUPFAM" id="SSF143410">
    <property type="entry name" value="DOPA-like"/>
    <property type="match status" value="1"/>
</dbReference>
<dbReference type="Pfam" id="PF08883">
    <property type="entry name" value="DOPA_dioxygen"/>
    <property type="match status" value="1"/>
</dbReference>
<evidence type="ECO:0000256" key="1">
    <source>
        <dbReference type="SAM" id="MobiDB-lite"/>
    </source>
</evidence>
<gene>
    <name evidence="2" type="ORF">M427DRAFT_65424</name>
</gene>
<dbReference type="OMA" id="ISSHATH"/>
<proteinExistence type="predicted"/>
<dbReference type="PANTHER" id="PTHR36423">
    <property type="entry name" value="AFR070WP"/>
    <property type="match status" value="1"/>
</dbReference>
<evidence type="ECO:0000313" key="2">
    <source>
        <dbReference type="EMBL" id="KXS22473.1"/>
    </source>
</evidence>
<keyword evidence="3" id="KW-1185">Reference proteome</keyword>
<dbReference type="OrthoDB" id="9970095at2759"/>
<protein>
    <recommendedName>
        <fullName evidence="4">Dopa 4,5-dioxygenase</fullName>
    </recommendedName>
</protein>
<organism evidence="2 3">
    <name type="scientific">Gonapodya prolifera (strain JEL478)</name>
    <name type="common">Monoblepharis prolifera</name>
    <dbReference type="NCBI Taxonomy" id="1344416"/>
    <lineage>
        <taxon>Eukaryota</taxon>
        <taxon>Fungi</taxon>
        <taxon>Fungi incertae sedis</taxon>
        <taxon>Chytridiomycota</taxon>
        <taxon>Chytridiomycota incertae sedis</taxon>
        <taxon>Monoblepharidomycetes</taxon>
        <taxon>Monoblepharidales</taxon>
        <taxon>Gonapodyaceae</taxon>
        <taxon>Gonapodya</taxon>
    </lineage>
</organism>
<name>A0A139B0Z4_GONPJ</name>
<accession>A0A139B0Z4</accession>
<evidence type="ECO:0000313" key="3">
    <source>
        <dbReference type="Proteomes" id="UP000070544"/>
    </source>
</evidence>
<dbReference type="InterPro" id="IPR014980">
    <property type="entry name" value="DOPA_dioxygen"/>
</dbReference>
<dbReference type="EMBL" id="KQ965731">
    <property type="protein sequence ID" value="KXS22473.1"/>
    <property type="molecule type" value="Genomic_DNA"/>
</dbReference>
<dbReference type="AlphaFoldDB" id="A0A139B0Z4"/>
<feature type="region of interest" description="Disordered" evidence="1">
    <location>
        <begin position="1"/>
        <end position="34"/>
    </location>
</feature>
<sequence length="173" mass="19912">MTSESESRPSEAPSAQSAPEPTPSTTPDVPQTSLPSPAFPYPIDHFDVHIYFKQYNKKDVEFARNLRDEIIATFPYLRHWPFHETPRGPHLTGMFEIDVVTPIEYGTFIPWLLTKRGDLSVLIHPHLKKEYLKGKNRLEIEIDDHTKYAAWIGEKLPLDLDFQGNAERMAQIV</sequence>
<dbReference type="PANTHER" id="PTHR36423:SF2">
    <property type="entry name" value="AFR070WP"/>
    <property type="match status" value="1"/>
</dbReference>
<dbReference type="Gene3D" id="3.30.70.1240">
    <property type="entry name" value="DOPA-like domains"/>
    <property type="match status" value="1"/>
</dbReference>
<dbReference type="Proteomes" id="UP000070544">
    <property type="component" value="Unassembled WGS sequence"/>
</dbReference>
<dbReference type="InterPro" id="IPR023389">
    <property type="entry name" value="DOPA-like_sf"/>
</dbReference>
<reference evidence="2 3" key="1">
    <citation type="journal article" date="2015" name="Genome Biol. Evol.">
        <title>Phylogenomic analyses indicate that early fungi evolved digesting cell walls of algal ancestors of land plants.</title>
        <authorList>
            <person name="Chang Y."/>
            <person name="Wang S."/>
            <person name="Sekimoto S."/>
            <person name="Aerts A.L."/>
            <person name="Choi C."/>
            <person name="Clum A."/>
            <person name="LaButti K.M."/>
            <person name="Lindquist E.A."/>
            <person name="Yee Ngan C."/>
            <person name="Ohm R.A."/>
            <person name="Salamov A.A."/>
            <person name="Grigoriev I.V."/>
            <person name="Spatafora J.W."/>
            <person name="Berbee M.L."/>
        </authorList>
    </citation>
    <scope>NUCLEOTIDE SEQUENCE [LARGE SCALE GENOMIC DNA]</scope>
    <source>
        <strain evidence="2 3">JEL478</strain>
    </source>
</reference>